<keyword evidence="8" id="KW-1185">Reference proteome</keyword>
<comment type="function">
    <text evidence="1">Abolishes the inhibitory effect of tetracyclin on protein synthesis by a non-covalent modification of the ribosomes.</text>
</comment>
<dbReference type="Proteomes" id="UP001619911">
    <property type="component" value="Unassembled WGS sequence"/>
</dbReference>
<accession>A0ABW8IB41</accession>
<evidence type="ECO:0000256" key="2">
    <source>
        <dbReference type="ARBA" id="ARBA00022741"/>
    </source>
</evidence>
<dbReference type="SUPFAM" id="SSF54980">
    <property type="entry name" value="EF-G C-terminal domain-like"/>
    <property type="match status" value="2"/>
</dbReference>
<keyword evidence="3" id="KW-0648">Protein biosynthesis</keyword>
<evidence type="ECO:0000256" key="5">
    <source>
        <dbReference type="ARBA" id="ARBA00023251"/>
    </source>
</evidence>
<gene>
    <name evidence="7" type="ORF">QYG89_09695</name>
</gene>
<dbReference type="InterPro" id="IPR009000">
    <property type="entry name" value="Transl_B-barrel_sf"/>
</dbReference>
<dbReference type="RefSeq" id="WP_404316808.1">
    <property type="nucleotide sequence ID" value="NZ_JAUIYO010000006.1"/>
</dbReference>
<dbReference type="Gene3D" id="3.30.70.240">
    <property type="match status" value="1"/>
</dbReference>
<dbReference type="SUPFAM" id="SSF50447">
    <property type="entry name" value="Translation proteins"/>
    <property type="match status" value="1"/>
</dbReference>
<reference evidence="7 8" key="1">
    <citation type="submission" date="2023-07" db="EMBL/GenBank/DDBJ databases">
        <title>Bacillus lucianemedeirus sp. nov, a new species isolated from an immunobiological production facility.</title>
        <authorList>
            <person name="Costa L.V."/>
            <person name="Miranda R.V.S.L."/>
            <person name="Brandao M.L.L."/>
            <person name="Reis C.M.F."/>
            <person name="Frazao A.M."/>
            <person name="Cruz F.V."/>
            <person name="Baio P.V.P."/>
            <person name="Veras J.F.C."/>
            <person name="Ramos J.N."/>
            <person name="Vieira V."/>
        </authorList>
    </citation>
    <scope>NUCLEOTIDE SEQUENCE [LARGE SCALE GENOMIC DNA]</scope>
    <source>
        <strain evidence="7 8">B190/17</strain>
    </source>
</reference>
<sequence length="650" mass="73246">MNKTIGVFAHVDAGKTTFSEQLLYHTNSIKQRGRVDHRDAFLDSHEIEKQRGITVFADQGMFSYHDATYYLIDNPGHVDFSPEMERSIQVMDYAIVIISAVEGVEGHTETVWQLLRKHNIPTLFFINKIDRTGADVERVLEEVRADLSADVCDITESFHQGEMKEELIEFIAERNDILFEQYLEEGYQKDLWLHTMIEMIKESKMFPCASGSALQDIGVGEFLETFDELTVTHYPKEEPFSGRVYKVRHDDNGTRITFMKALSGTLKVRDEIGYGDKEHEITEKVTQIRVYNGSKFKTADQVAAGELFAVVGLSGASVGDGVGALKEKAVYEMIPTLKSKVIVDSSVHIKEALRCFNILNVEDPSLNVTWEESLQEIHLHVMGTIQLEVLKQVVNERFHFDVSFGEPEIIYKETIDTTAAGYGHFEPLGHYAEVHLKLEPAERNSGITFKSECHVNDLTIGNQNLVRHHIFEREHHGLLTGSALTDVKVTLLKGLAHNKHTSGGDFREAAYRALRQGLEKAENLVLEPYYHFKIKVEIDQMGKVLSDIQTAHGSFDPPKTEGNKAVLTGKVPVATFMNYSTELASFTQGKGMINMVFGGYDRCHNEEEVIKRIGYNKSADPEYSSSSIFCSKGQGYTVAWDQAEAEMHGL</sequence>
<dbReference type="SUPFAM" id="SSF54211">
    <property type="entry name" value="Ribosomal protein S5 domain 2-like"/>
    <property type="match status" value="1"/>
</dbReference>
<evidence type="ECO:0000259" key="6">
    <source>
        <dbReference type="PROSITE" id="PS51722"/>
    </source>
</evidence>
<dbReference type="PRINTS" id="PR01037">
    <property type="entry name" value="TCRTETOQM"/>
</dbReference>
<dbReference type="Pfam" id="PF00009">
    <property type="entry name" value="GTP_EFTU"/>
    <property type="match status" value="1"/>
</dbReference>
<dbReference type="InterPro" id="IPR005517">
    <property type="entry name" value="Transl_elong_EFG/EF2_IV"/>
</dbReference>
<dbReference type="Gene3D" id="3.40.50.300">
    <property type="entry name" value="P-loop containing nucleotide triphosphate hydrolases"/>
    <property type="match status" value="1"/>
</dbReference>
<comment type="caution">
    <text evidence="7">The sequence shown here is derived from an EMBL/GenBank/DDBJ whole genome shotgun (WGS) entry which is preliminary data.</text>
</comment>
<dbReference type="SMART" id="SM00889">
    <property type="entry name" value="EFG_IV"/>
    <property type="match status" value="1"/>
</dbReference>
<dbReference type="PRINTS" id="PR00315">
    <property type="entry name" value="ELONGATNFCT"/>
</dbReference>
<dbReference type="Gene3D" id="3.30.230.10">
    <property type="match status" value="1"/>
</dbReference>
<evidence type="ECO:0000313" key="8">
    <source>
        <dbReference type="Proteomes" id="UP001619911"/>
    </source>
</evidence>
<dbReference type="CDD" id="cd03711">
    <property type="entry name" value="Tet_C"/>
    <property type="match status" value="1"/>
</dbReference>
<evidence type="ECO:0000256" key="3">
    <source>
        <dbReference type="ARBA" id="ARBA00022917"/>
    </source>
</evidence>
<dbReference type="PANTHER" id="PTHR43261:SF1">
    <property type="entry name" value="RIBOSOME-RELEASING FACTOR 2, MITOCHONDRIAL"/>
    <property type="match status" value="1"/>
</dbReference>
<evidence type="ECO:0000313" key="7">
    <source>
        <dbReference type="EMBL" id="MFK2825934.1"/>
    </source>
</evidence>
<protein>
    <submittedName>
        <fullName evidence="7">TetM/TetW/TetO/TetS family tetracycline resistance ribosomal protection protein</fullName>
    </submittedName>
</protein>
<dbReference type="InterPro" id="IPR000795">
    <property type="entry name" value="T_Tr_GTP-bd_dom"/>
</dbReference>
<keyword evidence="2" id="KW-0547">Nucleotide-binding</keyword>
<dbReference type="InterPro" id="IPR035647">
    <property type="entry name" value="EFG_III/V"/>
</dbReference>
<dbReference type="InterPro" id="IPR020568">
    <property type="entry name" value="Ribosomal_Su5_D2-typ_SF"/>
</dbReference>
<dbReference type="PANTHER" id="PTHR43261">
    <property type="entry name" value="TRANSLATION ELONGATION FACTOR G-RELATED"/>
    <property type="match status" value="1"/>
</dbReference>
<dbReference type="PROSITE" id="PS51722">
    <property type="entry name" value="G_TR_2"/>
    <property type="match status" value="1"/>
</dbReference>
<evidence type="ECO:0000256" key="4">
    <source>
        <dbReference type="ARBA" id="ARBA00023134"/>
    </source>
</evidence>
<dbReference type="Pfam" id="PF00679">
    <property type="entry name" value="EFG_C"/>
    <property type="match status" value="1"/>
</dbReference>
<keyword evidence="5" id="KW-0046">Antibiotic resistance</keyword>
<feature type="domain" description="Tr-type G" evidence="6">
    <location>
        <begin position="1"/>
        <end position="236"/>
    </location>
</feature>
<dbReference type="InterPro" id="IPR027417">
    <property type="entry name" value="P-loop_NTPase"/>
</dbReference>
<dbReference type="Gene3D" id="2.40.30.10">
    <property type="entry name" value="Translation factors"/>
    <property type="match status" value="1"/>
</dbReference>
<dbReference type="InterPro" id="IPR005225">
    <property type="entry name" value="Small_GTP-bd"/>
</dbReference>
<dbReference type="InterPro" id="IPR014721">
    <property type="entry name" value="Ribsml_uS5_D2-typ_fold_subgr"/>
</dbReference>
<dbReference type="SMART" id="SM00838">
    <property type="entry name" value="EFG_C"/>
    <property type="match status" value="1"/>
</dbReference>
<proteinExistence type="predicted"/>
<dbReference type="Pfam" id="PF22042">
    <property type="entry name" value="EF-G_D2"/>
    <property type="match status" value="1"/>
</dbReference>
<evidence type="ECO:0000256" key="1">
    <source>
        <dbReference type="ARBA" id="ARBA00003987"/>
    </source>
</evidence>
<dbReference type="InterPro" id="IPR035650">
    <property type="entry name" value="Tet_C"/>
</dbReference>
<dbReference type="InterPro" id="IPR000640">
    <property type="entry name" value="EFG_V-like"/>
</dbReference>
<dbReference type="NCBIfam" id="TIGR00231">
    <property type="entry name" value="small_GTP"/>
    <property type="match status" value="1"/>
</dbReference>
<keyword evidence="4" id="KW-0342">GTP-binding</keyword>
<dbReference type="EMBL" id="JAUIYO010000006">
    <property type="protein sequence ID" value="MFK2825934.1"/>
    <property type="molecule type" value="Genomic_DNA"/>
</dbReference>
<dbReference type="InterPro" id="IPR053905">
    <property type="entry name" value="EF-G-like_DII"/>
</dbReference>
<name>A0ABW8IB41_9BACI</name>
<organism evidence="7 8">
    <name type="scientific">Bacillus lumedeiriae</name>
    <dbReference type="NCBI Taxonomy" id="3058829"/>
    <lineage>
        <taxon>Bacteria</taxon>
        <taxon>Bacillati</taxon>
        <taxon>Bacillota</taxon>
        <taxon>Bacilli</taxon>
        <taxon>Bacillales</taxon>
        <taxon>Bacillaceae</taxon>
        <taxon>Bacillus</taxon>
    </lineage>
</organism>
<dbReference type="SUPFAM" id="SSF52540">
    <property type="entry name" value="P-loop containing nucleoside triphosphate hydrolases"/>
    <property type="match status" value="1"/>
</dbReference>
<dbReference type="Gene3D" id="3.30.70.870">
    <property type="entry name" value="Elongation Factor G (Translational Gtpase), domain 3"/>
    <property type="match status" value="1"/>
</dbReference>
<dbReference type="Pfam" id="PF03764">
    <property type="entry name" value="EFG_IV"/>
    <property type="match status" value="1"/>
</dbReference>